<dbReference type="AlphaFoldDB" id="A0A655CTA7"/>
<reference evidence="1 2" key="1">
    <citation type="submission" date="2015-03" db="EMBL/GenBank/DDBJ databases">
        <authorList>
            <consortium name="Pathogen Informatics"/>
        </authorList>
    </citation>
    <scope>NUCLEOTIDE SEQUENCE [LARGE SCALE GENOMIC DNA]</scope>
    <source>
        <strain evidence="1 2">3476</strain>
    </source>
</reference>
<gene>
    <name evidence="1" type="ORF">ERS008202_02345</name>
</gene>
<organism evidence="1 2">
    <name type="scientific">Salmonella enterica subsp. enterica serovar Bovismorbificans</name>
    <dbReference type="NCBI Taxonomy" id="58097"/>
    <lineage>
        <taxon>Bacteria</taxon>
        <taxon>Pseudomonadati</taxon>
        <taxon>Pseudomonadota</taxon>
        <taxon>Gammaproteobacteria</taxon>
        <taxon>Enterobacterales</taxon>
        <taxon>Enterobacteriaceae</taxon>
        <taxon>Salmonella</taxon>
    </lineage>
</organism>
<dbReference type="Proteomes" id="UP000039541">
    <property type="component" value="Unassembled WGS sequence"/>
</dbReference>
<name>A0A655CTA7_SALET</name>
<evidence type="ECO:0000313" key="1">
    <source>
        <dbReference type="EMBL" id="CNU27331.1"/>
    </source>
</evidence>
<sequence>MFRAQPAACRIGNSSAACRHANRLFRLFGIERRGQSGGQRQGQHLGNFLLAFLIPSELRYAAPVMIKRDGQGIIQATGKGECGREKAINGGVMFAKERIKRALSITGSALGGLIICAIERHLPAATQ</sequence>
<proteinExistence type="predicted"/>
<dbReference type="EMBL" id="CQPC01000028">
    <property type="protein sequence ID" value="CNU27331.1"/>
    <property type="molecule type" value="Genomic_DNA"/>
</dbReference>
<protein>
    <submittedName>
        <fullName evidence="1">Uncharacterized protein</fullName>
    </submittedName>
</protein>
<evidence type="ECO:0000313" key="2">
    <source>
        <dbReference type="Proteomes" id="UP000039541"/>
    </source>
</evidence>
<accession>A0A655CTA7</accession>